<organism evidence="2 3">
    <name type="scientific">Candidatus Phytoplasma fabacearum</name>
    <dbReference type="NCBI Taxonomy" id="2982628"/>
    <lineage>
        <taxon>Bacteria</taxon>
        <taxon>Bacillati</taxon>
        <taxon>Mycoplasmatota</taxon>
        <taxon>Mollicutes</taxon>
        <taxon>Acholeplasmatales</taxon>
        <taxon>Acholeplasmataceae</taxon>
        <taxon>Candidatus Phytoplasma</taxon>
        <taxon>16SrII (Peanut WB group)</taxon>
    </lineage>
</organism>
<protein>
    <submittedName>
        <fullName evidence="2">HAD hydrolase-like protein</fullName>
    </submittedName>
</protein>
<dbReference type="Proteomes" id="UP001382955">
    <property type="component" value="Unassembled WGS sequence"/>
</dbReference>
<dbReference type="SUPFAM" id="SSF56784">
    <property type="entry name" value="HAD-like"/>
    <property type="match status" value="1"/>
</dbReference>
<evidence type="ECO:0000313" key="3">
    <source>
        <dbReference type="Proteomes" id="UP001382955"/>
    </source>
</evidence>
<proteinExistence type="predicted"/>
<comment type="caution">
    <text evidence="2">The sequence shown here is derived from an EMBL/GenBank/DDBJ whole genome shotgun (WGS) entry which is preliminary data.</text>
</comment>
<dbReference type="Pfam" id="PF13242">
    <property type="entry name" value="Hydrolase_like"/>
    <property type="match status" value="1"/>
</dbReference>
<sequence length="100" mass="11255">MESGVLGNLLAPFGRGLLVIFGRKINPIKETPIIYSYFKKVLDLTRTKTQEVVMIGDQLATDIKGANKLNIISILVKPLNKKQENLFTKYNRIYMGAKEA</sequence>
<dbReference type="Gene3D" id="3.40.50.1000">
    <property type="entry name" value="HAD superfamily/HAD-like"/>
    <property type="match status" value="1"/>
</dbReference>
<dbReference type="InterPro" id="IPR036412">
    <property type="entry name" value="HAD-like_sf"/>
</dbReference>
<reference evidence="2 3" key="1">
    <citation type="journal article" date="2023" name="Int. J. Syst. Evol. Microbiol.">
        <title>The observation of taxonomic boundaries for the 16SrII and 16SrXXV phytoplasmas using genome-based delimitation.</title>
        <authorList>
            <person name="Rodrigues Jardim B."/>
            <person name="Tran-Nguyen L.T.T."/>
            <person name="Gambley C."/>
            <person name="Al-Sadi A.M."/>
            <person name="Al-Subhi A.M."/>
            <person name="Foissac X."/>
            <person name="Salar P."/>
            <person name="Cai H."/>
            <person name="Yang J.Y."/>
            <person name="Davis R."/>
            <person name="Jones L."/>
            <person name="Rodoni B."/>
            <person name="Constable F.E."/>
        </authorList>
    </citation>
    <scope>NUCLEOTIDE SEQUENCE [LARGE SCALE GENOMIC DNA]</scope>
    <source>
        <strain evidence="2">BAWM-322</strain>
    </source>
</reference>
<evidence type="ECO:0000313" key="2">
    <source>
        <dbReference type="EMBL" id="MEK0312167.1"/>
    </source>
</evidence>
<gene>
    <name evidence="1" type="ORF">OC725_02570</name>
    <name evidence="2" type="ORF">OC725_02750</name>
</gene>
<evidence type="ECO:0000313" key="1">
    <source>
        <dbReference type="EMBL" id="MEK0312135.1"/>
    </source>
</evidence>
<name>A0ABU8ZTD4_9MOLU</name>
<dbReference type="EMBL" id="JAOSIK010000038">
    <property type="protein sequence ID" value="MEK0312135.1"/>
    <property type="molecule type" value="Genomic_DNA"/>
</dbReference>
<accession>A0ABU8ZTD4</accession>
<dbReference type="EMBL" id="JAOSIK010000049">
    <property type="protein sequence ID" value="MEK0312167.1"/>
    <property type="molecule type" value="Genomic_DNA"/>
</dbReference>
<dbReference type="InterPro" id="IPR023214">
    <property type="entry name" value="HAD_sf"/>
</dbReference>
<keyword evidence="3" id="KW-1185">Reference proteome</keyword>
<dbReference type="RefSeq" id="WP_304512709.1">
    <property type="nucleotide sequence ID" value="NZ_JAOSIK010000038.1"/>
</dbReference>